<reference evidence="3 4" key="1">
    <citation type="journal article" date="2020" name="IScience">
        <title>Genome Sequencing of the Endangered Kingdonia uniflora (Circaeasteraceae, Ranunculales) Reveals Potential Mechanisms of Evolutionary Specialization.</title>
        <authorList>
            <person name="Sun Y."/>
            <person name="Deng T."/>
            <person name="Zhang A."/>
            <person name="Moore M.J."/>
            <person name="Landis J.B."/>
            <person name="Lin N."/>
            <person name="Zhang H."/>
            <person name="Zhang X."/>
            <person name="Huang J."/>
            <person name="Zhang X."/>
            <person name="Sun H."/>
            <person name="Wang H."/>
        </authorList>
    </citation>
    <scope>NUCLEOTIDE SEQUENCE [LARGE SCALE GENOMIC DNA]</scope>
    <source>
        <strain evidence="3">TB1705</strain>
        <tissue evidence="3">Leaf</tissue>
    </source>
</reference>
<evidence type="ECO:0000313" key="4">
    <source>
        <dbReference type="Proteomes" id="UP000541444"/>
    </source>
</evidence>
<keyword evidence="1" id="KW-0175">Coiled coil</keyword>
<dbReference type="Proteomes" id="UP000541444">
    <property type="component" value="Unassembled WGS sequence"/>
</dbReference>
<protein>
    <submittedName>
        <fullName evidence="3">Uncharacterized protein</fullName>
    </submittedName>
</protein>
<dbReference type="EMBL" id="JACGCM010002030">
    <property type="protein sequence ID" value="KAF6145781.1"/>
    <property type="molecule type" value="Genomic_DNA"/>
</dbReference>
<name>A0A7J7LSY3_9MAGN</name>
<feature type="compositionally biased region" description="Basic and acidic residues" evidence="2">
    <location>
        <begin position="8"/>
        <end position="30"/>
    </location>
</feature>
<feature type="region of interest" description="Disordered" evidence="2">
    <location>
        <begin position="1"/>
        <end position="71"/>
    </location>
</feature>
<sequence length="255" mass="29099">MEQGLEVKGSDNLREGLVDHTKDKSNKAQDFDITNVQTQAPVTKDSITSGKLNPSKSNKPEKSASSKGASARRAINGLKALKKLLDEYRVIARQWLNLKKKTFREGEELFLANSVFSSMPIFNMFVYKCPGSNQDRQQSIKELKEKADELKGVKEELKVSNVFTPMKRMRKEKTVMLPSMQTRSRILKDSKVGNGETASTCPVDDYMRVVRDALNAKRYEMDSVLPVINRMKNARSIDDMLMEYLYLDALWLIYE</sequence>
<feature type="coiled-coil region" evidence="1">
    <location>
        <begin position="133"/>
        <end position="160"/>
    </location>
</feature>
<evidence type="ECO:0000256" key="1">
    <source>
        <dbReference type="SAM" id="Coils"/>
    </source>
</evidence>
<evidence type="ECO:0000256" key="2">
    <source>
        <dbReference type="SAM" id="MobiDB-lite"/>
    </source>
</evidence>
<keyword evidence="4" id="KW-1185">Reference proteome</keyword>
<accession>A0A7J7LSY3</accession>
<proteinExistence type="predicted"/>
<organism evidence="3 4">
    <name type="scientific">Kingdonia uniflora</name>
    <dbReference type="NCBI Taxonomy" id="39325"/>
    <lineage>
        <taxon>Eukaryota</taxon>
        <taxon>Viridiplantae</taxon>
        <taxon>Streptophyta</taxon>
        <taxon>Embryophyta</taxon>
        <taxon>Tracheophyta</taxon>
        <taxon>Spermatophyta</taxon>
        <taxon>Magnoliopsida</taxon>
        <taxon>Ranunculales</taxon>
        <taxon>Circaeasteraceae</taxon>
        <taxon>Kingdonia</taxon>
    </lineage>
</organism>
<dbReference type="OrthoDB" id="1997377at2759"/>
<feature type="non-terminal residue" evidence="3">
    <location>
        <position position="1"/>
    </location>
</feature>
<comment type="caution">
    <text evidence="3">The sequence shown here is derived from an EMBL/GenBank/DDBJ whole genome shotgun (WGS) entry which is preliminary data.</text>
</comment>
<dbReference type="AlphaFoldDB" id="A0A7J7LSY3"/>
<gene>
    <name evidence="3" type="ORF">GIB67_016230</name>
</gene>
<feature type="compositionally biased region" description="Polar residues" evidence="2">
    <location>
        <begin position="32"/>
        <end position="57"/>
    </location>
</feature>
<evidence type="ECO:0000313" key="3">
    <source>
        <dbReference type="EMBL" id="KAF6145781.1"/>
    </source>
</evidence>